<dbReference type="AlphaFoldDB" id="A0A3S3BSI5"/>
<gene>
    <name evidence="1" type="ORF">EGT67_17565</name>
</gene>
<accession>A0A3S3BSI5</accession>
<dbReference type="RefSeq" id="WP_127917376.1">
    <property type="nucleotide sequence ID" value="NZ_RKLP01000009.1"/>
</dbReference>
<sequence length="254" mass="29057">MHLLDDGFAPPEACVQWCRARAYPLHVLDDSAHIDLDWWNHHLREHKHEIVLHGRDLDGHVVDRGIAVVQRNDLQLGSELVDADHDALGLLFLCAAWRSAHRSRRATRRLPDVFHPHADQDPLGRIKQVLDRCAKDKRIPDPSGDAWSGWPDMPGVGVPLMALFMWAAGVRREGIRAQLIDQHGVSTLIHEGWLEEPSVSGFTIRRYDRYLQLLSDWATRVGTEPELIEMWLVQRWNARVQEARSGARAEPTLF</sequence>
<keyword evidence="2" id="KW-1185">Reference proteome</keyword>
<dbReference type="EMBL" id="RKLP01000009">
    <property type="protein sequence ID" value="RVW08215.1"/>
    <property type="molecule type" value="Genomic_DNA"/>
</dbReference>
<reference evidence="1 2" key="1">
    <citation type="submission" date="2018-11" db="EMBL/GenBank/DDBJ databases">
        <title>Rhodococcus spongicola sp. nov. and Rhodococcus xishaensis sp. nov. from marine sponges.</title>
        <authorList>
            <person name="Li L."/>
            <person name="Lin H.W."/>
        </authorList>
    </citation>
    <scope>NUCLEOTIDE SEQUENCE [LARGE SCALE GENOMIC DNA]</scope>
    <source>
        <strain evidence="1 2">CCTCC AB2014297</strain>
    </source>
</reference>
<proteinExistence type="predicted"/>
<dbReference type="OrthoDB" id="4370527at2"/>
<name>A0A3S3BSI5_9NOCA</name>
<evidence type="ECO:0000313" key="2">
    <source>
        <dbReference type="Proteomes" id="UP000286208"/>
    </source>
</evidence>
<organism evidence="1 2">
    <name type="scientific">Prescottella agglutinans</name>
    <dbReference type="NCBI Taxonomy" id="1644129"/>
    <lineage>
        <taxon>Bacteria</taxon>
        <taxon>Bacillati</taxon>
        <taxon>Actinomycetota</taxon>
        <taxon>Actinomycetes</taxon>
        <taxon>Mycobacteriales</taxon>
        <taxon>Nocardiaceae</taxon>
        <taxon>Prescottella</taxon>
    </lineage>
</organism>
<evidence type="ECO:0000313" key="1">
    <source>
        <dbReference type="EMBL" id="RVW08215.1"/>
    </source>
</evidence>
<dbReference type="Proteomes" id="UP000286208">
    <property type="component" value="Unassembled WGS sequence"/>
</dbReference>
<dbReference type="InterPro" id="IPR048868">
    <property type="entry name" value="OGG-like_put"/>
</dbReference>
<comment type="caution">
    <text evidence="1">The sequence shown here is derived from an EMBL/GenBank/DDBJ whole genome shotgun (WGS) entry which is preliminary data.</text>
</comment>
<dbReference type="Pfam" id="PF21790">
    <property type="entry name" value="OGG"/>
    <property type="match status" value="1"/>
</dbReference>
<protein>
    <submittedName>
        <fullName evidence="1">Uncharacterized protein</fullName>
    </submittedName>
</protein>